<comment type="caution">
    <text evidence="10">The sequence shown here is derived from an EMBL/GenBank/DDBJ whole genome shotgun (WGS) entry which is preliminary data.</text>
</comment>
<evidence type="ECO:0000256" key="2">
    <source>
        <dbReference type="ARBA" id="ARBA00003117"/>
    </source>
</evidence>
<reference evidence="10 11" key="1">
    <citation type="submission" date="2022-04" db="EMBL/GenBank/DDBJ databases">
        <authorList>
            <person name="Ye Y.-Q."/>
            <person name="Du Z.-J."/>
        </authorList>
    </citation>
    <scope>NUCLEOTIDE SEQUENCE [LARGE SCALE GENOMIC DNA]</scope>
    <source>
        <strain evidence="10 11">A6E488</strain>
    </source>
</reference>
<evidence type="ECO:0000259" key="9">
    <source>
        <dbReference type="PROSITE" id="PS51987"/>
    </source>
</evidence>
<evidence type="ECO:0000256" key="4">
    <source>
        <dbReference type="ARBA" id="ARBA00022741"/>
    </source>
</evidence>
<keyword evidence="4" id="KW-0547">Nucleotide-binding</keyword>
<keyword evidence="5" id="KW-0067">ATP-binding</keyword>
<feature type="domain" description="GS catalytic" evidence="9">
    <location>
        <begin position="103"/>
        <end position="437"/>
    </location>
</feature>
<dbReference type="Pfam" id="PF16952">
    <property type="entry name" value="Gln-synt_N_2"/>
    <property type="match status" value="1"/>
</dbReference>
<dbReference type="InterPro" id="IPR014746">
    <property type="entry name" value="Gln_synth/guanido_kin_cat_dom"/>
</dbReference>
<accession>A0AAW5R0X9</accession>
<proteinExistence type="inferred from homology"/>
<evidence type="ECO:0000256" key="5">
    <source>
        <dbReference type="ARBA" id="ARBA00022840"/>
    </source>
</evidence>
<evidence type="ECO:0000256" key="7">
    <source>
        <dbReference type="PROSITE-ProRule" id="PRU01331"/>
    </source>
</evidence>
<dbReference type="Gene3D" id="3.30.590.10">
    <property type="entry name" value="Glutamine synthetase/guanido kinase, catalytic domain"/>
    <property type="match status" value="1"/>
</dbReference>
<dbReference type="Pfam" id="PF00120">
    <property type="entry name" value="Gln-synt_C"/>
    <property type="match status" value="1"/>
</dbReference>
<evidence type="ECO:0000256" key="8">
    <source>
        <dbReference type="RuleBase" id="RU000384"/>
    </source>
</evidence>
<evidence type="ECO:0000256" key="6">
    <source>
        <dbReference type="ARBA" id="ARBA00023231"/>
    </source>
</evidence>
<dbReference type="RefSeq" id="WP_261616570.1">
    <property type="nucleotide sequence ID" value="NZ_JALIDZ010000006.1"/>
</dbReference>
<dbReference type="Proteomes" id="UP001320898">
    <property type="component" value="Unassembled WGS sequence"/>
</dbReference>
<keyword evidence="3" id="KW-0436">Ligase</keyword>
<dbReference type="AlphaFoldDB" id="A0AAW5R0X9"/>
<evidence type="ECO:0000256" key="3">
    <source>
        <dbReference type="ARBA" id="ARBA00022598"/>
    </source>
</evidence>
<organism evidence="10 11">
    <name type="scientific">Microbaculum marinisediminis</name>
    <dbReference type="NCBI Taxonomy" id="2931392"/>
    <lineage>
        <taxon>Bacteria</taxon>
        <taxon>Pseudomonadati</taxon>
        <taxon>Pseudomonadota</taxon>
        <taxon>Alphaproteobacteria</taxon>
        <taxon>Hyphomicrobiales</taxon>
        <taxon>Tepidamorphaceae</taxon>
        <taxon>Microbaculum</taxon>
    </lineage>
</organism>
<gene>
    <name evidence="10" type="ORF">MUB46_14055</name>
</gene>
<evidence type="ECO:0000313" key="10">
    <source>
        <dbReference type="EMBL" id="MCT8972985.1"/>
    </source>
</evidence>
<dbReference type="SUPFAM" id="SSF55931">
    <property type="entry name" value="Glutamine synthetase/guanido kinase"/>
    <property type="match status" value="1"/>
</dbReference>
<dbReference type="PROSITE" id="PS51987">
    <property type="entry name" value="GS_CATALYTIC"/>
    <property type="match status" value="1"/>
</dbReference>
<name>A0AAW5R0X9_9HYPH</name>
<dbReference type="PANTHER" id="PTHR43785:SF12">
    <property type="entry name" value="TYPE-1 GLUTAMINE SYNTHETASE 2"/>
    <property type="match status" value="1"/>
</dbReference>
<evidence type="ECO:0000313" key="11">
    <source>
        <dbReference type="Proteomes" id="UP001320898"/>
    </source>
</evidence>
<keyword evidence="11" id="KW-1185">Reference proteome</keyword>
<dbReference type="InterPro" id="IPR036651">
    <property type="entry name" value="Gln_synt_N_sf"/>
</dbReference>
<dbReference type="GO" id="GO:0005524">
    <property type="term" value="F:ATP binding"/>
    <property type="evidence" value="ECO:0007669"/>
    <property type="project" value="UniProtKB-KW"/>
</dbReference>
<dbReference type="InterPro" id="IPR008146">
    <property type="entry name" value="Gln_synth_cat_dom"/>
</dbReference>
<protein>
    <submittedName>
        <fullName evidence="10">Glutamine synthetase family protein</fullName>
    </submittedName>
</protein>
<dbReference type="GO" id="GO:0004356">
    <property type="term" value="F:glutamine synthetase activity"/>
    <property type="evidence" value="ECO:0007669"/>
    <property type="project" value="InterPro"/>
</dbReference>
<dbReference type="GO" id="GO:0006542">
    <property type="term" value="P:glutamine biosynthetic process"/>
    <property type="evidence" value="ECO:0007669"/>
    <property type="project" value="InterPro"/>
</dbReference>
<dbReference type="SMART" id="SM01230">
    <property type="entry name" value="Gln-synt_C"/>
    <property type="match status" value="1"/>
</dbReference>
<evidence type="ECO:0000256" key="1">
    <source>
        <dbReference type="ARBA" id="ARBA00001946"/>
    </source>
</evidence>
<dbReference type="InterPro" id="IPR008147">
    <property type="entry name" value="Gln_synt_N"/>
</dbReference>
<comment type="function">
    <text evidence="2">Catalyzes the ATP-dependent biosynthesis of glutamine from glutamate and ammonia.</text>
</comment>
<sequence>MPEEPLIMVCVGDISGNVRGKAIPLADYRADRPAGIGWTPTNVQLTCFGTNAETPYGPFGDLVMTPIPTTEARVAFGGAEAPAEHLVIAELTWPDGTPWECCTRTILRRALEALHAETGLTVRAAFEHEFMFVTDQPTGGAYTIGGVRRRKAFGETVLGALREAGMTPQSFLREFGPNQYEVSVAPARGVTAADDALVLRELARAAALSLGEEITFTPLIGPHDVGNGVHVHFDFLDDAGTPVTADPDAPEGISATAAAFVAGVLRHLPSTVALTAPSVPSYTRLTPHRWSAAFNNLGYRDREAAVRICPRPDGADVAPGERLHFEYRAADAAANPHLVLAALVLAGLQGVRDGLPLPSVTREDLTRVAAADLKARGIDRLPASLDDAIARLDADTTVRSWFPEKLVDVYVAHKRGEMAFLKGKTEDEICAAYSGAY</sequence>
<keyword evidence="6" id="KW-0535">Nitrogen fixation</keyword>
<dbReference type="EMBL" id="JALIDZ010000006">
    <property type="protein sequence ID" value="MCT8972985.1"/>
    <property type="molecule type" value="Genomic_DNA"/>
</dbReference>
<dbReference type="Gene3D" id="3.10.20.70">
    <property type="entry name" value="Glutamine synthetase, N-terminal domain"/>
    <property type="match status" value="1"/>
</dbReference>
<comment type="similarity">
    <text evidence="7 8">Belongs to the glutamine synthetase family.</text>
</comment>
<dbReference type="PANTHER" id="PTHR43785">
    <property type="entry name" value="GAMMA-GLUTAMYLPUTRESCINE SYNTHETASE"/>
    <property type="match status" value="1"/>
</dbReference>
<comment type="cofactor">
    <cofactor evidence="1">
        <name>Mg(2+)</name>
        <dbReference type="ChEBI" id="CHEBI:18420"/>
    </cofactor>
</comment>